<dbReference type="AlphaFoldDB" id="A0A1W6YHZ6"/>
<gene>
    <name evidence="1" type="ORF">CAL12_04510</name>
</gene>
<evidence type="ECO:0000313" key="2">
    <source>
        <dbReference type="Proteomes" id="UP000194151"/>
    </source>
</evidence>
<organism evidence="1 2">
    <name type="scientific">Bordetella genomosp. 8</name>
    <dbReference type="NCBI Taxonomy" id="1416806"/>
    <lineage>
        <taxon>Bacteria</taxon>
        <taxon>Pseudomonadati</taxon>
        <taxon>Pseudomonadota</taxon>
        <taxon>Betaproteobacteria</taxon>
        <taxon>Burkholderiales</taxon>
        <taxon>Alcaligenaceae</taxon>
        <taxon>Bordetella</taxon>
    </lineage>
</organism>
<dbReference type="Proteomes" id="UP000194151">
    <property type="component" value="Chromosome"/>
</dbReference>
<dbReference type="OrthoDB" id="8637534at2"/>
<name>A0A1W6YHZ6_9BORD</name>
<dbReference type="KEGG" id="bgv:CAL12_04510"/>
<protein>
    <submittedName>
        <fullName evidence="1">Uncharacterized protein</fullName>
    </submittedName>
</protein>
<dbReference type="RefSeq" id="WP_086063394.1">
    <property type="nucleotide sequence ID" value="NZ_CP021108.1"/>
</dbReference>
<keyword evidence="2" id="KW-1185">Reference proteome</keyword>
<accession>A0A1W6YHZ6</accession>
<sequence length="82" mass="8837">MENNIVYKGYRLSAIVKREAASNQPAFTATLLVIRHEGSVSSEHGVPQFAQGGAVPTPRRAVDAAILHGRQLVDEMNQLPVG</sequence>
<dbReference type="EMBL" id="CP021108">
    <property type="protein sequence ID" value="ARP80163.1"/>
    <property type="molecule type" value="Genomic_DNA"/>
</dbReference>
<reference evidence="1 2" key="1">
    <citation type="submission" date="2017-05" db="EMBL/GenBank/DDBJ databases">
        <title>Complete and WGS of Bordetella genogroups.</title>
        <authorList>
            <person name="Spilker T."/>
            <person name="LiPuma J."/>
        </authorList>
    </citation>
    <scope>NUCLEOTIDE SEQUENCE [LARGE SCALE GENOMIC DNA]</scope>
    <source>
        <strain evidence="1 2">AU19157</strain>
    </source>
</reference>
<evidence type="ECO:0000313" key="1">
    <source>
        <dbReference type="EMBL" id="ARP80163.1"/>
    </source>
</evidence>
<proteinExistence type="predicted"/>